<feature type="transmembrane region" description="Helical" evidence="1">
    <location>
        <begin position="284"/>
        <end position="302"/>
    </location>
</feature>
<keyword evidence="1" id="KW-0472">Membrane</keyword>
<keyword evidence="3" id="KW-1185">Reference proteome</keyword>
<feature type="transmembrane region" description="Helical" evidence="1">
    <location>
        <begin position="561"/>
        <end position="580"/>
    </location>
</feature>
<proteinExistence type="predicted"/>
<feature type="transmembrane region" description="Helical" evidence="1">
    <location>
        <begin position="196"/>
        <end position="215"/>
    </location>
</feature>
<protein>
    <submittedName>
        <fullName evidence="2">Uncharacterized protein</fullName>
    </submittedName>
</protein>
<accession>A0A3A8N5F6</accession>
<name>A0A3A8N5F6_9BACT</name>
<feature type="transmembrane region" description="Helical" evidence="1">
    <location>
        <begin position="12"/>
        <end position="29"/>
    </location>
</feature>
<dbReference type="AlphaFoldDB" id="A0A3A8N5F6"/>
<organism evidence="2 3">
    <name type="scientific">Corallococcus sicarius</name>
    <dbReference type="NCBI Taxonomy" id="2316726"/>
    <lineage>
        <taxon>Bacteria</taxon>
        <taxon>Pseudomonadati</taxon>
        <taxon>Myxococcota</taxon>
        <taxon>Myxococcia</taxon>
        <taxon>Myxococcales</taxon>
        <taxon>Cystobacterineae</taxon>
        <taxon>Myxococcaceae</taxon>
        <taxon>Corallococcus</taxon>
    </lineage>
</organism>
<evidence type="ECO:0000313" key="2">
    <source>
        <dbReference type="EMBL" id="RKH35222.1"/>
    </source>
</evidence>
<dbReference type="Proteomes" id="UP000273405">
    <property type="component" value="Unassembled WGS sequence"/>
</dbReference>
<sequence>MDVSGTERRHPGGWLAWALFGALALWPLFKYQAGPDAELRVRFAAVGWPLTGSVSFQRQGHGFQERPLSSDDLALHVGHGLPDGVHEVRIPLPRRTVSAEVTLAHLSARTVSQVTWVTPRAPALWGDPGASLPFEARTDADGLVHVRVPEMRPGFWVPDVADVLMVLGTWLVFWLLLEARWGDGRAAAFARRRAGWARYALPLVLAWGFLWLLYFPGLVGFDPLLQWEQVTTRRFVNWHPPFHTWWLWLIAGPFDSMASVSALQVLLFAGLLGKVLEELGHWKVPGWACWGVVAWAALSPALGTNVIAVWKDAPFTLICLWGVLLLLRAERTGGLTVKAAAQLGLCAACISLLRHNGPLLAAPLLLSALWRYRGRRERGTLLLVGVGLTLLVRGPVYSAAGVEPAPPLLTQVLSIHRLGAAALHADTLPPEDLRTLTQLMPLEEWQKRYVCEAVLSLILPSTPLYDHPERLEGKGLELARVVGRFAWRHPDAFFDQWACVTRYLWAPDSLLYIGPFHPSGNTVDPNIFGWKTRSWFPRLALGYTQRLIDAYVGPPPVRAAVWQPAPSLYLLLVALGVVLWRQRSVGMLLVMQCALTNTAAWLVLSPNPDLRFQFPVMLFAPLTLALMLAPRLVRAGAQARPGTATEAPDAAQVQDTAA</sequence>
<keyword evidence="1" id="KW-0812">Transmembrane</keyword>
<dbReference type="RefSeq" id="WP_120629420.1">
    <property type="nucleotide sequence ID" value="NZ_RAWG01000326.1"/>
</dbReference>
<comment type="caution">
    <text evidence="2">The sequence shown here is derived from an EMBL/GenBank/DDBJ whole genome shotgun (WGS) entry which is preliminary data.</text>
</comment>
<evidence type="ECO:0000313" key="3">
    <source>
        <dbReference type="Proteomes" id="UP000273405"/>
    </source>
</evidence>
<gene>
    <name evidence="2" type="ORF">D7X12_34260</name>
</gene>
<feature type="transmembrane region" description="Helical" evidence="1">
    <location>
        <begin position="245"/>
        <end position="272"/>
    </location>
</feature>
<evidence type="ECO:0000256" key="1">
    <source>
        <dbReference type="SAM" id="Phobius"/>
    </source>
</evidence>
<keyword evidence="1" id="KW-1133">Transmembrane helix</keyword>
<dbReference type="EMBL" id="RAWG01000326">
    <property type="protein sequence ID" value="RKH35222.1"/>
    <property type="molecule type" value="Genomic_DNA"/>
</dbReference>
<reference evidence="3" key="1">
    <citation type="submission" date="2018-09" db="EMBL/GenBank/DDBJ databases">
        <authorList>
            <person name="Livingstone P.G."/>
            <person name="Whitworth D.E."/>
        </authorList>
    </citation>
    <scope>NUCLEOTIDE SEQUENCE [LARGE SCALE GENOMIC DNA]</scope>
    <source>
        <strain evidence="3">CA040B</strain>
    </source>
</reference>
<feature type="transmembrane region" description="Helical" evidence="1">
    <location>
        <begin position="155"/>
        <end position="176"/>
    </location>
</feature>
<dbReference type="OrthoDB" id="5481205at2"/>
<feature type="transmembrane region" description="Helical" evidence="1">
    <location>
        <begin position="610"/>
        <end position="629"/>
    </location>
</feature>
<feature type="transmembrane region" description="Helical" evidence="1">
    <location>
        <begin position="587"/>
        <end position="604"/>
    </location>
</feature>